<dbReference type="SMART" id="SM00487">
    <property type="entry name" value="DEXDc"/>
    <property type="match status" value="1"/>
</dbReference>
<comment type="caution">
    <text evidence="13">The sequence shown here is derived from an EMBL/GenBank/DDBJ whole genome shotgun (WGS) entry which is preliminary data.</text>
</comment>
<dbReference type="PROSITE" id="PS51193">
    <property type="entry name" value="HELICASE_ATP_BIND_2"/>
    <property type="match status" value="1"/>
</dbReference>
<dbReference type="InterPro" id="IPR014013">
    <property type="entry name" value="Helic_SF1/SF2_ATP-bd_DinG/Rad3"/>
</dbReference>
<evidence type="ECO:0000256" key="9">
    <source>
        <dbReference type="ARBA" id="ARBA00073590"/>
    </source>
</evidence>
<keyword evidence="4 13" id="KW-0347">Helicase</keyword>
<dbReference type="SUPFAM" id="SSF52540">
    <property type="entry name" value="P-loop containing nucleoside triphosphate hydrolases"/>
    <property type="match status" value="1"/>
</dbReference>
<dbReference type="AlphaFoldDB" id="A0A365YKM0"/>
<keyword evidence="2" id="KW-0547">Nucleotide-binding</keyword>
<evidence type="ECO:0000256" key="6">
    <source>
        <dbReference type="ARBA" id="ARBA00038058"/>
    </source>
</evidence>
<dbReference type="InterPro" id="IPR027417">
    <property type="entry name" value="P-loop_NTPase"/>
</dbReference>
<dbReference type="EMBL" id="POAF01000002">
    <property type="protein sequence ID" value="RBM02564.1"/>
    <property type="molecule type" value="Genomic_DNA"/>
</dbReference>
<dbReference type="InterPro" id="IPR014001">
    <property type="entry name" value="Helicase_ATP-bd"/>
</dbReference>
<dbReference type="GO" id="GO:0005524">
    <property type="term" value="F:ATP binding"/>
    <property type="evidence" value="ECO:0007669"/>
    <property type="project" value="UniProtKB-KW"/>
</dbReference>
<dbReference type="PANTHER" id="PTHR11472:SF34">
    <property type="entry name" value="REGULATOR OF TELOMERE ELONGATION HELICASE 1"/>
    <property type="match status" value="1"/>
</dbReference>
<evidence type="ECO:0000256" key="5">
    <source>
        <dbReference type="ARBA" id="ARBA00022840"/>
    </source>
</evidence>
<dbReference type="Proteomes" id="UP000252167">
    <property type="component" value="Unassembled WGS sequence"/>
</dbReference>
<dbReference type="GO" id="GO:0016818">
    <property type="term" value="F:hydrolase activity, acting on acid anhydrides, in phosphorus-containing anhydrides"/>
    <property type="evidence" value="ECO:0007669"/>
    <property type="project" value="InterPro"/>
</dbReference>
<evidence type="ECO:0000313" key="13">
    <source>
        <dbReference type="EMBL" id="RBM02564.1"/>
    </source>
</evidence>
<evidence type="ECO:0000259" key="11">
    <source>
        <dbReference type="PROSITE" id="PS51193"/>
    </source>
</evidence>
<comment type="cofactor">
    <cofactor evidence="1">
        <name>[4Fe-4S] cluster</name>
        <dbReference type="ChEBI" id="CHEBI:49883"/>
    </cofactor>
</comment>
<protein>
    <recommendedName>
        <fullName evidence="9">ATP-dependent helicase DinG</fullName>
        <ecNumber evidence="7">5.6.2.3</ecNumber>
    </recommendedName>
    <alternativeName>
        <fullName evidence="10">DNA 5'-3' helicase DinG</fullName>
    </alternativeName>
</protein>
<keyword evidence="14" id="KW-1185">Reference proteome</keyword>
<dbReference type="GO" id="GO:0003676">
    <property type="term" value="F:nucleic acid binding"/>
    <property type="evidence" value="ECO:0007669"/>
    <property type="project" value="InterPro"/>
</dbReference>
<gene>
    <name evidence="13" type="ORF">C1H84_03755</name>
    <name evidence="12" type="ORF">GT020_13655</name>
</gene>
<keyword evidence="5" id="KW-0067">ATP-binding</keyword>
<dbReference type="PANTHER" id="PTHR11472">
    <property type="entry name" value="DNA REPAIR DEAD HELICASE RAD3/XP-D SUBFAMILY MEMBER"/>
    <property type="match status" value="1"/>
</dbReference>
<dbReference type="GO" id="GO:0043139">
    <property type="term" value="F:5'-3' DNA helicase activity"/>
    <property type="evidence" value="ECO:0007669"/>
    <property type="project" value="UniProtKB-EC"/>
</dbReference>
<dbReference type="Gene3D" id="3.40.50.300">
    <property type="entry name" value="P-loop containing nucleotide triphosphate hydrolases"/>
    <property type="match status" value="2"/>
</dbReference>
<dbReference type="InterPro" id="IPR011545">
    <property type="entry name" value="DEAD/DEAH_box_helicase_dom"/>
</dbReference>
<evidence type="ECO:0000313" key="14">
    <source>
        <dbReference type="Proteomes" id="UP000252167"/>
    </source>
</evidence>
<dbReference type="InterPro" id="IPR006555">
    <property type="entry name" value="ATP-dep_Helicase_C"/>
</dbReference>
<name>A0A365YKM0_9MICC</name>
<evidence type="ECO:0000256" key="4">
    <source>
        <dbReference type="ARBA" id="ARBA00022806"/>
    </source>
</evidence>
<dbReference type="EC" id="5.6.2.3" evidence="7"/>
<evidence type="ECO:0000256" key="2">
    <source>
        <dbReference type="ARBA" id="ARBA00022741"/>
    </source>
</evidence>
<evidence type="ECO:0000256" key="7">
    <source>
        <dbReference type="ARBA" id="ARBA00044969"/>
    </source>
</evidence>
<evidence type="ECO:0000256" key="3">
    <source>
        <dbReference type="ARBA" id="ARBA00022801"/>
    </source>
</evidence>
<dbReference type="FunFam" id="3.40.50.300:FF:000437">
    <property type="entry name" value="ATP-dependent DNA helicase DinG"/>
    <property type="match status" value="1"/>
</dbReference>
<reference evidence="12 15" key="2">
    <citation type="submission" date="2020-01" db="EMBL/GenBank/DDBJ databases">
        <title>Glutamicibacter soli M275.</title>
        <authorList>
            <person name="Meng X."/>
        </authorList>
    </citation>
    <scope>NUCLEOTIDE SEQUENCE [LARGE SCALE GENOMIC DNA]</scope>
    <source>
        <strain evidence="12 15">M275</strain>
    </source>
</reference>
<comment type="catalytic activity">
    <reaction evidence="8">
        <text>ATP + H2O = ADP + phosphate + H(+)</text>
        <dbReference type="Rhea" id="RHEA:13065"/>
        <dbReference type="ChEBI" id="CHEBI:15377"/>
        <dbReference type="ChEBI" id="CHEBI:15378"/>
        <dbReference type="ChEBI" id="CHEBI:30616"/>
        <dbReference type="ChEBI" id="CHEBI:43474"/>
        <dbReference type="ChEBI" id="CHEBI:456216"/>
        <dbReference type="EC" id="5.6.2.3"/>
    </reaction>
</comment>
<organism evidence="13 14">
    <name type="scientific">Glutamicibacter soli</name>
    <dbReference type="NCBI Taxonomy" id="453836"/>
    <lineage>
        <taxon>Bacteria</taxon>
        <taxon>Bacillati</taxon>
        <taxon>Actinomycetota</taxon>
        <taxon>Actinomycetes</taxon>
        <taxon>Micrococcales</taxon>
        <taxon>Micrococcaceae</taxon>
        <taxon>Glutamicibacter</taxon>
    </lineage>
</organism>
<sequence>MDKQEQALDLLEAAVTSMGGAMRAGQQEMVKHVVSALEDEEHLLVQAGTGTGKSMGYLIPALAHAQTSAKPVIVSTATLALQSQIVGRDVPRLLESLKGKLSRPMDVALLKGRSNYLCQYKLGGGYPEDDEGTLFSMDEPAAPRGQTFSPLASEVMKLREWAERTDTGDRDELVPGVSDKAWKQVSVSAMECLGSQKCPMADECFSEMARARAAESDVVITNHALLAVSAFEGLSVLPDFDVAIIDEAHELQDRVTSSVSGALSARMVLTAAGGAKRHCAVNVDELVKATNRLEKALTGVPTGLLQTGLREDMGIALNDIVEQARLILALTKPEANAPADGGRQTARSQMQAVMDDAIRMLEAEDRREVLYTTRPREFVEGRGYVEADDNQPATLNVAPLSVAGKLREGLFDGRTVILTSATLAIGAQFDSVAGSLGLMGAGAPSWTGIDVGSPFDYPKQGILYVAKHLPKPGRQLAAETLDEIEDLIKASGGGALALFTSKRSAEEAAAILRERLDVEILCQGDASMKSLVAQFAEERDTCLFGTMTLWQGVDVPGDSCRLVIIDKIPFPRPDDPISKARTEDVQKHGGNGFMQVSATHAAIRLAQGAGRLIRSVSDKGVVAILDSRMATARYGSFLKASLPPMWPTVDKKTITGVLKRMDPNR</sequence>
<accession>A0A365YKM0</accession>
<dbReference type="GO" id="GO:0006139">
    <property type="term" value="P:nucleobase-containing compound metabolic process"/>
    <property type="evidence" value="ECO:0007669"/>
    <property type="project" value="InterPro"/>
</dbReference>
<reference evidence="13 14" key="1">
    <citation type="submission" date="2018-01" db="EMBL/GenBank/DDBJ databases">
        <title>Glutamicibacter soli strain NHPC-3 Whole genome sequence and assembly.</title>
        <authorList>
            <person name="Choudhury P."/>
            <person name="Gupta D."/>
            <person name="Sengupta K."/>
            <person name="Jawed A."/>
            <person name="Sultana N."/>
            <person name="Saha P."/>
        </authorList>
    </citation>
    <scope>NUCLEOTIDE SEQUENCE [LARGE SCALE GENOMIC DNA]</scope>
    <source>
        <strain evidence="13 14">NHPC-3</strain>
    </source>
</reference>
<dbReference type="Pfam" id="PF13307">
    <property type="entry name" value="Helicase_C_2"/>
    <property type="match status" value="1"/>
</dbReference>
<evidence type="ECO:0000256" key="1">
    <source>
        <dbReference type="ARBA" id="ARBA00001966"/>
    </source>
</evidence>
<keyword evidence="3" id="KW-0378">Hydrolase</keyword>
<dbReference type="InterPro" id="IPR045028">
    <property type="entry name" value="DinG/Rad3-like"/>
</dbReference>
<evidence type="ECO:0000256" key="10">
    <source>
        <dbReference type="ARBA" id="ARBA00079061"/>
    </source>
</evidence>
<feature type="domain" description="Helicase ATP-binding" evidence="11">
    <location>
        <begin position="12"/>
        <end position="297"/>
    </location>
</feature>
<dbReference type="Proteomes" id="UP000477543">
    <property type="component" value="Unassembled WGS sequence"/>
</dbReference>
<comment type="similarity">
    <text evidence="6">Belongs to the helicase family. DinG subfamily.</text>
</comment>
<proteinExistence type="inferred from homology"/>
<dbReference type="Pfam" id="PF00270">
    <property type="entry name" value="DEAD"/>
    <property type="match status" value="1"/>
</dbReference>
<dbReference type="EMBL" id="WYDN01000013">
    <property type="protein sequence ID" value="NAZ17103.1"/>
    <property type="molecule type" value="Genomic_DNA"/>
</dbReference>
<dbReference type="SMART" id="SM00491">
    <property type="entry name" value="HELICc2"/>
    <property type="match status" value="1"/>
</dbReference>
<evidence type="ECO:0000313" key="12">
    <source>
        <dbReference type="EMBL" id="NAZ17103.1"/>
    </source>
</evidence>
<evidence type="ECO:0000256" key="8">
    <source>
        <dbReference type="ARBA" id="ARBA00048954"/>
    </source>
</evidence>
<evidence type="ECO:0000313" key="15">
    <source>
        <dbReference type="Proteomes" id="UP000477543"/>
    </source>
</evidence>
<dbReference type="RefSeq" id="WP_047121158.1">
    <property type="nucleotide sequence ID" value="NZ_POAF01000002.1"/>
</dbReference>